<comment type="similarity">
    <text evidence="1">Belongs to the disease resistance NB-LRR family.</text>
</comment>
<keyword evidence="3" id="KW-0677">Repeat</keyword>
<dbReference type="Pfam" id="PF18052">
    <property type="entry name" value="Rx_N"/>
    <property type="match status" value="1"/>
</dbReference>
<feature type="domain" description="Disease resistance N-terminal" evidence="7">
    <location>
        <begin position="12"/>
        <end position="93"/>
    </location>
</feature>
<evidence type="ECO:0000259" key="6">
    <source>
        <dbReference type="Pfam" id="PF00931"/>
    </source>
</evidence>
<reference evidence="8 9" key="1">
    <citation type="submission" date="2017-09" db="EMBL/GenBank/DDBJ databases">
        <authorList>
            <consortium name="International Durum Wheat Genome Sequencing Consortium (IDWGSC)"/>
            <person name="Milanesi L."/>
        </authorList>
    </citation>
    <scope>NUCLEOTIDE SEQUENCE [LARGE SCALE GENOMIC DNA]</scope>
    <source>
        <strain evidence="9">cv. Svevo</strain>
    </source>
</reference>
<sequence length="264" mass="29820">MAFEVDSAVLVPAVPSLDKLLKHDWGLDKTVKDELWNLEAELSSMHDFLDDVSSMHPGQLESSVMLRARQVRELSRAIETRLHSFMTRIELIKDTFLPAVSTRKINREMASYIKETLTKFTEVHQRYGPYPCSSSLQSTPTCDPRMLAMSTRVSESSLLVGMDGPVAELTNKLSKGGHVSIVGMGGMGKTTLARAVYNNMKMTGGFDCEAFVFIGLRADMKKVLTDIFDELHIDIYGHESDQHQLISQLQNFLVHKRYAWFLFL</sequence>
<dbReference type="Gramene" id="TRITD2Bv1G263340.1">
    <property type="protein sequence ID" value="TRITD2Bv1G263340.1"/>
    <property type="gene ID" value="TRITD2Bv1G263340"/>
</dbReference>
<dbReference type="EMBL" id="LT934114">
    <property type="protein sequence ID" value="VAH54958.1"/>
    <property type="molecule type" value="Genomic_DNA"/>
</dbReference>
<dbReference type="GO" id="GO:0006952">
    <property type="term" value="P:defense response"/>
    <property type="evidence" value="ECO:0007669"/>
    <property type="project" value="UniProtKB-KW"/>
</dbReference>
<dbReference type="PANTHER" id="PTHR19338">
    <property type="entry name" value="TRANSLOCASE OF INNER MITOCHONDRIAL MEMBRANE 13 HOMOLOG"/>
    <property type="match status" value="1"/>
</dbReference>
<gene>
    <name evidence="8" type="ORF">TRITD_2Bv1G263340</name>
</gene>
<dbReference type="GO" id="GO:0043531">
    <property type="term" value="F:ADP binding"/>
    <property type="evidence" value="ECO:0007669"/>
    <property type="project" value="InterPro"/>
</dbReference>
<protein>
    <submittedName>
        <fullName evidence="8">Uncharacterized protein</fullName>
    </submittedName>
</protein>
<dbReference type="Gene3D" id="1.20.5.4130">
    <property type="match status" value="1"/>
</dbReference>
<dbReference type="Gene3D" id="3.40.50.300">
    <property type="entry name" value="P-loop containing nucleotide triphosphate hydrolases"/>
    <property type="match status" value="1"/>
</dbReference>
<evidence type="ECO:0000256" key="3">
    <source>
        <dbReference type="ARBA" id="ARBA00022737"/>
    </source>
</evidence>
<dbReference type="Pfam" id="PF00931">
    <property type="entry name" value="NB-ARC"/>
    <property type="match status" value="1"/>
</dbReference>
<dbReference type="AlphaFoldDB" id="A0A9R1Q3U5"/>
<keyword evidence="2" id="KW-0433">Leucine-rich repeat</keyword>
<dbReference type="Proteomes" id="UP000324705">
    <property type="component" value="Chromosome 2B"/>
</dbReference>
<proteinExistence type="inferred from homology"/>
<evidence type="ECO:0000259" key="7">
    <source>
        <dbReference type="Pfam" id="PF18052"/>
    </source>
</evidence>
<evidence type="ECO:0000256" key="5">
    <source>
        <dbReference type="ARBA" id="ARBA00022821"/>
    </source>
</evidence>
<evidence type="ECO:0000313" key="8">
    <source>
        <dbReference type="EMBL" id="VAH54958.1"/>
    </source>
</evidence>
<dbReference type="SUPFAM" id="SSF52540">
    <property type="entry name" value="P-loop containing nucleoside triphosphate hydrolases"/>
    <property type="match status" value="1"/>
</dbReference>
<dbReference type="OMA" id="MLAMSTR"/>
<evidence type="ECO:0000256" key="1">
    <source>
        <dbReference type="ARBA" id="ARBA00008894"/>
    </source>
</evidence>
<feature type="domain" description="NB-ARC" evidence="6">
    <location>
        <begin position="165"/>
        <end position="258"/>
    </location>
</feature>
<dbReference type="InterPro" id="IPR027417">
    <property type="entry name" value="P-loop_NTPase"/>
</dbReference>
<name>A0A9R1Q3U5_TRITD</name>
<evidence type="ECO:0000313" key="9">
    <source>
        <dbReference type="Proteomes" id="UP000324705"/>
    </source>
</evidence>
<keyword evidence="9" id="KW-1185">Reference proteome</keyword>
<keyword evidence="4" id="KW-0547">Nucleotide-binding</keyword>
<accession>A0A9R1Q3U5</accession>
<dbReference type="InterPro" id="IPR041118">
    <property type="entry name" value="Rx_N"/>
</dbReference>
<dbReference type="PANTHER" id="PTHR19338:SF69">
    <property type="entry name" value="OS07G0294100 PROTEIN"/>
    <property type="match status" value="1"/>
</dbReference>
<keyword evidence="5" id="KW-0611">Plant defense</keyword>
<evidence type="ECO:0000256" key="4">
    <source>
        <dbReference type="ARBA" id="ARBA00022741"/>
    </source>
</evidence>
<organism evidence="8 9">
    <name type="scientific">Triticum turgidum subsp. durum</name>
    <name type="common">Durum wheat</name>
    <name type="synonym">Triticum durum</name>
    <dbReference type="NCBI Taxonomy" id="4567"/>
    <lineage>
        <taxon>Eukaryota</taxon>
        <taxon>Viridiplantae</taxon>
        <taxon>Streptophyta</taxon>
        <taxon>Embryophyta</taxon>
        <taxon>Tracheophyta</taxon>
        <taxon>Spermatophyta</taxon>
        <taxon>Magnoliopsida</taxon>
        <taxon>Liliopsida</taxon>
        <taxon>Poales</taxon>
        <taxon>Poaceae</taxon>
        <taxon>BOP clade</taxon>
        <taxon>Pooideae</taxon>
        <taxon>Triticodae</taxon>
        <taxon>Triticeae</taxon>
        <taxon>Triticinae</taxon>
        <taxon>Triticum</taxon>
    </lineage>
</organism>
<dbReference type="InterPro" id="IPR002182">
    <property type="entry name" value="NB-ARC"/>
</dbReference>
<evidence type="ECO:0000256" key="2">
    <source>
        <dbReference type="ARBA" id="ARBA00022614"/>
    </source>
</evidence>